<dbReference type="EMBL" id="BGZK01000715">
    <property type="protein sequence ID" value="GBP57408.1"/>
    <property type="molecule type" value="Genomic_DNA"/>
</dbReference>
<keyword evidence="3" id="KW-1185">Reference proteome</keyword>
<evidence type="ECO:0000313" key="2">
    <source>
        <dbReference type="EMBL" id="GBP57408.1"/>
    </source>
</evidence>
<dbReference type="AlphaFoldDB" id="A0A4C1X0X9"/>
<accession>A0A4C1X0X9</accession>
<feature type="chain" id="PRO_5020023176" evidence="1">
    <location>
        <begin position="20"/>
        <end position="106"/>
    </location>
</feature>
<name>A0A4C1X0X9_EUMVA</name>
<feature type="signal peptide" evidence="1">
    <location>
        <begin position="1"/>
        <end position="19"/>
    </location>
</feature>
<reference evidence="2 3" key="1">
    <citation type="journal article" date="2019" name="Commun. Biol.">
        <title>The bagworm genome reveals a unique fibroin gene that provides high tensile strength.</title>
        <authorList>
            <person name="Kono N."/>
            <person name="Nakamura H."/>
            <person name="Ohtoshi R."/>
            <person name="Tomita M."/>
            <person name="Numata K."/>
            <person name="Arakawa K."/>
        </authorList>
    </citation>
    <scope>NUCLEOTIDE SEQUENCE [LARGE SCALE GENOMIC DNA]</scope>
</reference>
<keyword evidence="1" id="KW-0732">Signal</keyword>
<sequence>MNLNTAVLLYSVVVRFCVPDEFCEEYPHNLIPTPGYWIECSRQKITTDTIWDESESEHDSAPDRDTDVGRRSKYELRITSMVKTEPGISLSKAHAVDYVVTVAQAV</sequence>
<organism evidence="2 3">
    <name type="scientific">Eumeta variegata</name>
    <name type="common">Bagworm moth</name>
    <name type="synonym">Eumeta japonica</name>
    <dbReference type="NCBI Taxonomy" id="151549"/>
    <lineage>
        <taxon>Eukaryota</taxon>
        <taxon>Metazoa</taxon>
        <taxon>Ecdysozoa</taxon>
        <taxon>Arthropoda</taxon>
        <taxon>Hexapoda</taxon>
        <taxon>Insecta</taxon>
        <taxon>Pterygota</taxon>
        <taxon>Neoptera</taxon>
        <taxon>Endopterygota</taxon>
        <taxon>Lepidoptera</taxon>
        <taxon>Glossata</taxon>
        <taxon>Ditrysia</taxon>
        <taxon>Tineoidea</taxon>
        <taxon>Psychidae</taxon>
        <taxon>Oiketicinae</taxon>
        <taxon>Eumeta</taxon>
    </lineage>
</organism>
<protein>
    <submittedName>
        <fullName evidence="2">Uncharacterized protein</fullName>
    </submittedName>
</protein>
<comment type="caution">
    <text evidence="2">The sequence shown here is derived from an EMBL/GenBank/DDBJ whole genome shotgun (WGS) entry which is preliminary data.</text>
</comment>
<proteinExistence type="predicted"/>
<dbReference type="Proteomes" id="UP000299102">
    <property type="component" value="Unassembled WGS sequence"/>
</dbReference>
<evidence type="ECO:0000256" key="1">
    <source>
        <dbReference type="SAM" id="SignalP"/>
    </source>
</evidence>
<dbReference type="STRING" id="151549.A0A4C1X0X9"/>
<gene>
    <name evidence="2" type="ORF">EVAR_51257_1</name>
</gene>
<dbReference type="OrthoDB" id="8121963at2759"/>
<evidence type="ECO:0000313" key="3">
    <source>
        <dbReference type="Proteomes" id="UP000299102"/>
    </source>
</evidence>